<protein>
    <submittedName>
        <fullName evidence="7">NADH-quinone oxidoreductase subunit NuoE</fullName>
        <ecNumber evidence="7">1.6.5.9</ecNumber>
    </submittedName>
</protein>
<dbReference type="EC" id="1.6.5.9" evidence="7"/>
<dbReference type="Gene3D" id="1.10.10.1590">
    <property type="entry name" value="NADH-quinone oxidoreductase subunit E"/>
    <property type="match status" value="1"/>
</dbReference>
<comment type="caution">
    <text evidence="7">The sequence shown here is derived from an EMBL/GenBank/DDBJ whole genome shotgun (WGS) entry which is preliminary data.</text>
</comment>
<evidence type="ECO:0000256" key="3">
    <source>
        <dbReference type="ARBA" id="ARBA00022723"/>
    </source>
</evidence>
<gene>
    <name evidence="7" type="primary">nuoE</name>
    <name evidence="7" type="ORF">ACFQU0_21530</name>
</gene>
<organism evidence="7 8">
    <name type="scientific">Hydrogenophaga defluvii</name>
    <dbReference type="NCBI Taxonomy" id="249410"/>
    <lineage>
        <taxon>Bacteria</taxon>
        <taxon>Pseudomonadati</taxon>
        <taxon>Pseudomonadota</taxon>
        <taxon>Betaproteobacteria</taxon>
        <taxon>Burkholderiales</taxon>
        <taxon>Comamonadaceae</taxon>
        <taxon>Hydrogenophaga</taxon>
    </lineage>
</organism>
<dbReference type="PIRSF" id="PIRSF000216">
    <property type="entry name" value="NADH_DH_24kDa"/>
    <property type="match status" value="1"/>
</dbReference>
<dbReference type="InterPro" id="IPR042128">
    <property type="entry name" value="NuoE_dom"/>
</dbReference>
<evidence type="ECO:0000313" key="8">
    <source>
        <dbReference type="Proteomes" id="UP001596457"/>
    </source>
</evidence>
<keyword evidence="5" id="KW-0411">Iron-sulfur</keyword>
<comment type="similarity">
    <text evidence="1">Belongs to the complex I 24 kDa subunit family.</text>
</comment>
<keyword evidence="3" id="KW-0479">Metal-binding</keyword>
<comment type="cofactor">
    <cofactor evidence="6">
        <name>[2Fe-2S] cluster</name>
        <dbReference type="ChEBI" id="CHEBI:190135"/>
    </cofactor>
</comment>
<evidence type="ECO:0000256" key="5">
    <source>
        <dbReference type="ARBA" id="ARBA00023014"/>
    </source>
</evidence>
<sequence length="166" mass="18426">MISEATRARFDREVAKYPPEQAQSAVMACLSIVQQEQGFVSTDAEREIAEYLGMAPMAVHEVTTFYNMYNQRPVGKFKLNVCTNLPCQLRDGQKALHYLEGKLGVHMGETTADGLFTLQQSECLGACADAPVMLVNDRHMCSFMSNDKLDQLIEGLKATPEAKDSK</sequence>
<keyword evidence="8" id="KW-1185">Reference proteome</keyword>
<reference evidence="8" key="1">
    <citation type="journal article" date="2019" name="Int. J. Syst. Evol. Microbiol.">
        <title>The Global Catalogue of Microorganisms (GCM) 10K type strain sequencing project: providing services to taxonomists for standard genome sequencing and annotation.</title>
        <authorList>
            <consortium name="The Broad Institute Genomics Platform"/>
            <consortium name="The Broad Institute Genome Sequencing Center for Infectious Disease"/>
            <person name="Wu L."/>
            <person name="Ma J."/>
        </authorList>
    </citation>
    <scope>NUCLEOTIDE SEQUENCE [LARGE SCALE GENOMIC DNA]</scope>
    <source>
        <strain evidence="8">CCUG 53903</strain>
    </source>
</reference>
<proteinExistence type="inferred from homology"/>
<dbReference type="EMBL" id="JBHTBZ010000089">
    <property type="protein sequence ID" value="MFC7463007.1"/>
    <property type="molecule type" value="Genomic_DNA"/>
</dbReference>
<dbReference type="RefSeq" id="WP_382204279.1">
    <property type="nucleotide sequence ID" value="NZ_JBHTBZ010000089.1"/>
</dbReference>
<dbReference type="SUPFAM" id="SSF52833">
    <property type="entry name" value="Thioredoxin-like"/>
    <property type="match status" value="1"/>
</dbReference>
<evidence type="ECO:0000256" key="6">
    <source>
        <dbReference type="ARBA" id="ARBA00034078"/>
    </source>
</evidence>
<keyword evidence="7" id="KW-0560">Oxidoreductase</keyword>
<dbReference type="PANTHER" id="PTHR10371">
    <property type="entry name" value="NADH DEHYDROGENASE UBIQUINONE FLAVOPROTEIN 2, MITOCHONDRIAL"/>
    <property type="match status" value="1"/>
</dbReference>
<evidence type="ECO:0000256" key="4">
    <source>
        <dbReference type="ARBA" id="ARBA00023004"/>
    </source>
</evidence>
<dbReference type="Pfam" id="PF01257">
    <property type="entry name" value="2Fe-2S_thioredx"/>
    <property type="match status" value="1"/>
</dbReference>
<dbReference type="NCBIfam" id="TIGR01958">
    <property type="entry name" value="nuoE_fam"/>
    <property type="match status" value="1"/>
</dbReference>
<name>A0ABW2SJM5_9BURK</name>
<keyword evidence="4" id="KW-0408">Iron</keyword>
<dbReference type="CDD" id="cd03064">
    <property type="entry name" value="TRX_Fd_NuoE"/>
    <property type="match status" value="1"/>
</dbReference>
<dbReference type="PANTHER" id="PTHR10371:SF3">
    <property type="entry name" value="NADH DEHYDROGENASE [UBIQUINONE] FLAVOPROTEIN 2, MITOCHONDRIAL"/>
    <property type="match status" value="1"/>
</dbReference>
<dbReference type="InterPro" id="IPR002023">
    <property type="entry name" value="NuoE-like"/>
</dbReference>
<dbReference type="Proteomes" id="UP001596457">
    <property type="component" value="Unassembled WGS sequence"/>
</dbReference>
<dbReference type="InterPro" id="IPR041921">
    <property type="entry name" value="NuoE_N"/>
</dbReference>
<evidence type="ECO:0000313" key="7">
    <source>
        <dbReference type="EMBL" id="MFC7463007.1"/>
    </source>
</evidence>
<keyword evidence="2" id="KW-0001">2Fe-2S</keyword>
<dbReference type="NCBIfam" id="NF005723">
    <property type="entry name" value="PRK07539.1-3"/>
    <property type="match status" value="1"/>
</dbReference>
<evidence type="ECO:0000256" key="1">
    <source>
        <dbReference type="ARBA" id="ARBA00010643"/>
    </source>
</evidence>
<dbReference type="GO" id="GO:0050136">
    <property type="term" value="F:NADH dehydrogenase (quinone) (non-electrogenic) activity"/>
    <property type="evidence" value="ECO:0007669"/>
    <property type="project" value="UniProtKB-EC"/>
</dbReference>
<accession>A0ABW2SJM5</accession>
<dbReference type="PROSITE" id="PS01099">
    <property type="entry name" value="COMPLEX1_24K"/>
    <property type="match status" value="1"/>
</dbReference>
<evidence type="ECO:0000256" key="2">
    <source>
        <dbReference type="ARBA" id="ARBA00022714"/>
    </source>
</evidence>
<dbReference type="InterPro" id="IPR036249">
    <property type="entry name" value="Thioredoxin-like_sf"/>
</dbReference>
<dbReference type="Gene3D" id="3.40.30.10">
    <property type="entry name" value="Glutaredoxin"/>
    <property type="match status" value="1"/>
</dbReference>